<sequence length="166" mass="18629">MIFKRLAQALALLAAMPHGSLHATPVFDDAVPAWAKSRPLKLDPARFRPVSILPMAVRNKGCTFYEHRNGGGEAWRKTVSWLAYSNSSTDTYAQYVTTVGSWWNDRISSIRCDESASVRCSAEVWRDVNRGGGDAIFWGSQGMVNLDKYGWNDIVSSYMVFCDRLK</sequence>
<dbReference type="Proteomes" id="UP000469011">
    <property type="component" value="Unassembled WGS sequence"/>
</dbReference>
<reference evidence="2 3" key="1">
    <citation type="submission" date="2020-01" db="EMBL/GenBank/DDBJ databases">
        <title>Jiella pacifica sp. nov.</title>
        <authorList>
            <person name="Xue Z."/>
            <person name="Zhu S."/>
            <person name="Chen J."/>
            <person name="Yang J."/>
        </authorList>
    </citation>
    <scope>NUCLEOTIDE SEQUENCE [LARGE SCALE GENOMIC DNA]</scope>
    <source>
        <strain evidence="2 3">40Bstr34</strain>
    </source>
</reference>
<dbReference type="AlphaFoldDB" id="A0A6N9T9X2"/>
<name>A0A6N9T9X2_9HYPH</name>
<keyword evidence="1" id="KW-0732">Signal</keyword>
<dbReference type="RefSeq" id="WP_163463950.1">
    <property type="nucleotide sequence ID" value="NZ_JAAAMG010000011.1"/>
</dbReference>
<protein>
    <submittedName>
        <fullName evidence="2">Uncharacterized protein</fullName>
    </submittedName>
</protein>
<proteinExistence type="predicted"/>
<keyword evidence="3" id="KW-1185">Reference proteome</keyword>
<organism evidence="2 3">
    <name type="scientific">Jiella pacifica</name>
    <dbReference type="NCBI Taxonomy" id="2696469"/>
    <lineage>
        <taxon>Bacteria</taxon>
        <taxon>Pseudomonadati</taxon>
        <taxon>Pseudomonadota</taxon>
        <taxon>Alphaproteobacteria</taxon>
        <taxon>Hyphomicrobiales</taxon>
        <taxon>Aurantimonadaceae</taxon>
        <taxon>Jiella</taxon>
    </lineage>
</organism>
<evidence type="ECO:0000256" key="1">
    <source>
        <dbReference type="SAM" id="SignalP"/>
    </source>
</evidence>
<feature type="chain" id="PRO_5026837287" evidence="1">
    <location>
        <begin position="24"/>
        <end position="166"/>
    </location>
</feature>
<comment type="caution">
    <text evidence="2">The sequence shown here is derived from an EMBL/GenBank/DDBJ whole genome shotgun (WGS) entry which is preliminary data.</text>
</comment>
<accession>A0A6N9T9X2</accession>
<dbReference type="EMBL" id="JAAAMG010000011">
    <property type="protein sequence ID" value="NDW05708.1"/>
    <property type="molecule type" value="Genomic_DNA"/>
</dbReference>
<evidence type="ECO:0000313" key="2">
    <source>
        <dbReference type="EMBL" id="NDW05708.1"/>
    </source>
</evidence>
<evidence type="ECO:0000313" key="3">
    <source>
        <dbReference type="Proteomes" id="UP000469011"/>
    </source>
</evidence>
<gene>
    <name evidence="2" type="ORF">GTK09_14885</name>
</gene>
<feature type="signal peptide" evidence="1">
    <location>
        <begin position="1"/>
        <end position="23"/>
    </location>
</feature>
<dbReference type="Gene3D" id="2.60.20.10">
    <property type="entry name" value="Crystallins"/>
    <property type="match status" value="1"/>
</dbReference>